<evidence type="ECO:0000256" key="1">
    <source>
        <dbReference type="SAM" id="MobiDB-lite"/>
    </source>
</evidence>
<feature type="compositionally biased region" description="Polar residues" evidence="1">
    <location>
        <begin position="49"/>
        <end position="69"/>
    </location>
</feature>
<gene>
    <name evidence="2" type="ORF">D0862_14634</name>
</gene>
<evidence type="ECO:0000313" key="3">
    <source>
        <dbReference type="Proteomes" id="UP000281468"/>
    </source>
</evidence>
<dbReference type="EMBL" id="QWIQ01001036">
    <property type="protein sequence ID" value="RMY71238.1"/>
    <property type="molecule type" value="Genomic_DNA"/>
</dbReference>
<proteinExistence type="predicted"/>
<feature type="region of interest" description="Disordered" evidence="1">
    <location>
        <begin position="40"/>
        <end position="152"/>
    </location>
</feature>
<name>A0A3M7E3V4_HORWE</name>
<dbReference type="AlphaFoldDB" id="A0A3M7E3V4"/>
<dbReference type="VEuPathDB" id="FungiDB:BTJ68_13333"/>
<feature type="compositionally biased region" description="Low complexity" evidence="1">
    <location>
        <begin position="110"/>
        <end position="123"/>
    </location>
</feature>
<dbReference type="Proteomes" id="UP000281468">
    <property type="component" value="Unassembled WGS sequence"/>
</dbReference>
<organism evidence="2 3">
    <name type="scientific">Hortaea werneckii</name>
    <name type="common">Black yeast</name>
    <name type="synonym">Cladosporium werneckii</name>
    <dbReference type="NCBI Taxonomy" id="91943"/>
    <lineage>
        <taxon>Eukaryota</taxon>
        <taxon>Fungi</taxon>
        <taxon>Dikarya</taxon>
        <taxon>Ascomycota</taxon>
        <taxon>Pezizomycotina</taxon>
        <taxon>Dothideomycetes</taxon>
        <taxon>Dothideomycetidae</taxon>
        <taxon>Mycosphaerellales</taxon>
        <taxon>Teratosphaeriaceae</taxon>
        <taxon>Hortaea</taxon>
    </lineage>
</organism>
<comment type="caution">
    <text evidence="2">The sequence shown here is derived from an EMBL/GenBank/DDBJ whole genome shotgun (WGS) entry which is preliminary data.</text>
</comment>
<sequence length="200" mass="21965">MWSGFLSIIRAPVCRHLPTNLAQLPKAAVANQITMSDDHEMLSSDAEDSISTPTNNPTALTSPPGSQHSVHAPTMPTAPSDTSNANGKRPLRDISNSMQGEDEDNDDVIAMSAGGRSANASGSKPKIAEFPPRTHQASGYTWTREDDSPGFSWSNKKAMDEVQRAWDGMTHREVMVRNRYGDPFEMAEKEQVIRNSLQQR</sequence>
<accession>A0A3M7E3V4</accession>
<protein>
    <submittedName>
        <fullName evidence="2">Uncharacterized protein</fullName>
    </submittedName>
</protein>
<feature type="compositionally biased region" description="Polar residues" evidence="1">
    <location>
        <begin position="77"/>
        <end position="86"/>
    </location>
</feature>
<evidence type="ECO:0000313" key="2">
    <source>
        <dbReference type="EMBL" id="RMY71238.1"/>
    </source>
</evidence>
<reference evidence="2 3" key="1">
    <citation type="journal article" date="2018" name="BMC Genomics">
        <title>Genomic evidence for intraspecific hybridization in a clonal and extremely halotolerant yeast.</title>
        <authorList>
            <person name="Gostincar C."/>
            <person name="Stajich J.E."/>
            <person name="Zupancic J."/>
            <person name="Zalar P."/>
            <person name="Gunde-Cimerman N."/>
        </authorList>
    </citation>
    <scope>NUCLEOTIDE SEQUENCE [LARGE SCALE GENOMIC DNA]</scope>
    <source>
        <strain evidence="2 3">EXF-171</strain>
    </source>
</reference>